<keyword evidence="4" id="KW-1185">Reference proteome</keyword>
<sequence>MAECKKKCSCKKKGGSLFSIGNIIGLGLIAGCVYVYNNYCIRPIIDDMLRKIEPFFNDVKGTIFKPKETSNRPLNKTPKNLPNHKEIEDNVDKDK</sequence>
<protein>
    <submittedName>
        <fullName evidence="3">Uncharacterized protein</fullName>
    </submittedName>
</protein>
<gene>
    <name evidence="3" type="ORF">PHYEVI_LOCUS3018</name>
</gene>
<evidence type="ECO:0000256" key="2">
    <source>
        <dbReference type="SAM" id="Phobius"/>
    </source>
</evidence>
<dbReference type="AlphaFoldDB" id="A0A9N9XP56"/>
<evidence type="ECO:0000313" key="3">
    <source>
        <dbReference type="EMBL" id="CAG9856598.1"/>
    </source>
</evidence>
<feature type="transmembrane region" description="Helical" evidence="2">
    <location>
        <begin position="15"/>
        <end position="36"/>
    </location>
</feature>
<proteinExistence type="predicted"/>
<feature type="compositionally biased region" description="Polar residues" evidence="1">
    <location>
        <begin position="71"/>
        <end position="80"/>
    </location>
</feature>
<dbReference type="EMBL" id="OU900105">
    <property type="protein sequence ID" value="CAG9856598.1"/>
    <property type="molecule type" value="Genomic_DNA"/>
</dbReference>
<keyword evidence="2" id="KW-1133">Transmembrane helix</keyword>
<keyword evidence="2" id="KW-0812">Transmembrane</keyword>
<reference evidence="3" key="1">
    <citation type="submission" date="2022-01" db="EMBL/GenBank/DDBJ databases">
        <authorList>
            <person name="King R."/>
        </authorList>
    </citation>
    <scope>NUCLEOTIDE SEQUENCE</scope>
</reference>
<dbReference type="PROSITE" id="PS51257">
    <property type="entry name" value="PROKAR_LIPOPROTEIN"/>
    <property type="match status" value="1"/>
</dbReference>
<evidence type="ECO:0000313" key="4">
    <source>
        <dbReference type="Proteomes" id="UP001153712"/>
    </source>
</evidence>
<accession>A0A9N9XP56</accession>
<evidence type="ECO:0000256" key="1">
    <source>
        <dbReference type="SAM" id="MobiDB-lite"/>
    </source>
</evidence>
<organism evidence="3 4">
    <name type="scientific">Phyllotreta striolata</name>
    <name type="common">Striped flea beetle</name>
    <name type="synonym">Crioceris striolata</name>
    <dbReference type="NCBI Taxonomy" id="444603"/>
    <lineage>
        <taxon>Eukaryota</taxon>
        <taxon>Metazoa</taxon>
        <taxon>Ecdysozoa</taxon>
        <taxon>Arthropoda</taxon>
        <taxon>Hexapoda</taxon>
        <taxon>Insecta</taxon>
        <taxon>Pterygota</taxon>
        <taxon>Neoptera</taxon>
        <taxon>Endopterygota</taxon>
        <taxon>Coleoptera</taxon>
        <taxon>Polyphaga</taxon>
        <taxon>Cucujiformia</taxon>
        <taxon>Chrysomeloidea</taxon>
        <taxon>Chrysomelidae</taxon>
        <taxon>Galerucinae</taxon>
        <taxon>Alticini</taxon>
        <taxon>Phyllotreta</taxon>
    </lineage>
</organism>
<feature type="compositionally biased region" description="Basic and acidic residues" evidence="1">
    <location>
        <begin position="83"/>
        <end position="95"/>
    </location>
</feature>
<name>A0A9N9XP56_PHYSR</name>
<dbReference type="Proteomes" id="UP001153712">
    <property type="component" value="Chromosome 12"/>
</dbReference>
<feature type="region of interest" description="Disordered" evidence="1">
    <location>
        <begin position="66"/>
        <end position="95"/>
    </location>
</feature>
<keyword evidence="2" id="KW-0472">Membrane</keyword>